<feature type="chain" id="PRO_5008248675" description="Enoyl reductase" evidence="1">
    <location>
        <begin position="29"/>
        <end position="345"/>
    </location>
</feature>
<evidence type="ECO:0008006" key="4">
    <source>
        <dbReference type="Google" id="ProtNLM"/>
    </source>
</evidence>
<evidence type="ECO:0000313" key="3">
    <source>
        <dbReference type="Proteomes" id="UP000078468"/>
    </source>
</evidence>
<sequence>MPAVARTSVCAAILAGGIVLASCPAAWADIVPGGDGGGSETQVDGGKAGGGISATAGAVVFDRSNNGAGQTAGPVAAASNWTPPACYYAPKYTPEQLQKTLEPIWQAESTGYQWDAEQRDRYENGKPYKDFNKDKAGEGYWWDSYVTQGREGDPGALDCEADIFWVDTNDDPPADIPQAITPEILAQLAYAEIRVPTTEVDLAPANATKVNLPTWAWLDAAKFKRVSVTASVPLLGVQATTTAEPVSVKIDPGTADAQTYPASGVCELAGDRIGEPYAKGKAEQTPPCGVKYLRSSGNGSYQLRATVTWKIHWTGTGVDNEQTLPDGEFGGDQDVIVQEIQAVNR</sequence>
<name>A0A191V2V2_9ACTN</name>
<dbReference type="RefSeq" id="WP_064729597.1">
    <property type="nucleotide sequence ID" value="NZ_BMRX01000002.1"/>
</dbReference>
<dbReference type="AlphaFoldDB" id="A0A191V2V2"/>
<gene>
    <name evidence="2" type="ORF">Spa2297_21225</name>
</gene>
<feature type="signal peptide" evidence="1">
    <location>
        <begin position="1"/>
        <end position="28"/>
    </location>
</feature>
<evidence type="ECO:0000256" key="1">
    <source>
        <dbReference type="SAM" id="SignalP"/>
    </source>
</evidence>
<organism evidence="2 3">
    <name type="scientific">Streptomyces parvulus</name>
    <dbReference type="NCBI Taxonomy" id="146923"/>
    <lineage>
        <taxon>Bacteria</taxon>
        <taxon>Bacillati</taxon>
        <taxon>Actinomycetota</taxon>
        <taxon>Actinomycetes</taxon>
        <taxon>Kitasatosporales</taxon>
        <taxon>Streptomycetaceae</taxon>
        <taxon>Streptomyces</taxon>
    </lineage>
</organism>
<reference evidence="2 3" key="1">
    <citation type="submission" date="2016-05" db="EMBL/GenBank/DDBJ databases">
        <title>Non-Contiguous Finished Genome Sequence of Streptomyces parvulus 2297 Integrated Site-Specifically with Actinophage R4.</title>
        <authorList>
            <person name="Nishizawa T."/>
            <person name="Miura T."/>
            <person name="Harada C."/>
            <person name="Guo Y."/>
            <person name="Narisawa K."/>
            <person name="Ohta H."/>
            <person name="Takahashi H."/>
            <person name="Shirai M."/>
        </authorList>
    </citation>
    <scope>NUCLEOTIDE SEQUENCE [LARGE SCALE GENOMIC DNA]</scope>
    <source>
        <strain evidence="2 3">2297</strain>
    </source>
</reference>
<evidence type="ECO:0000313" key="2">
    <source>
        <dbReference type="EMBL" id="ANJ09267.1"/>
    </source>
</evidence>
<dbReference type="PROSITE" id="PS51257">
    <property type="entry name" value="PROKAR_LIPOPROTEIN"/>
    <property type="match status" value="1"/>
</dbReference>
<dbReference type="KEGG" id="spav:Spa2297_21225"/>
<keyword evidence="1" id="KW-0732">Signal</keyword>
<dbReference type="EMBL" id="CP015866">
    <property type="protein sequence ID" value="ANJ09267.1"/>
    <property type="molecule type" value="Genomic_DNA"/>
</dbReference>
<dbReference type="GeneID" id="91307413"/>
<accession>A0A191V2V2</accession>
<proteinExistence type="predicted"/>
<protein>
    <recommendedName>
        <fullName evidence="4">Enoyl reductase</fullName>
    </recommendedName>
</protein>
<dbReference type="Proteomes" id="UP000078468">
    <property type="component" value="Chromosome"/>
</dbReference>